<dbReference type="EMBL" id="DVIU01000258">
    <property type="protein sequence ID" value="HIS37441.1"/>
    <property type="molecule type" value="Genomic_DNA"/>
</dbReference>
<evidence type="ECO:0000313" key="2">
    <source>
        <dbReference type="Proteomes" id="UP000823928"/>
    </source>
</evidence>
<proteinExistence type="predicted"/>
<reference evidence="1" key="1">
    <citation type="submission" date="2020-10" db="EMBL/GenBank/DDBJ databases">
        <authorList>
            <person name="Gilroy R."/>
        </authorList>
    </citation>
    <scope>NUCLEOTIDE SEQUENCE</scope>
    <source>
        <strain evidence="1">6276</strain>
    </source>
</reference>
<dbReference type="AlphaFoldDB" id="A0A9D1F131"/>
<protein>
    <submittedName>
        <fullName evidence="1">Uncharacterized protein</fullName>
    </submittedName>
</protein>
<accession>A0A9D1F131</accession>
<evidence type="ECO:0000313" key="1">
    <source>
        <dbReference type="EMBL" id="HIS37441.1"/>
    </source>
</evidence>
<gene>
    <name evidence="1" type="ORF">IAC10_12610</name>
</gene>
<comment type="caution">
    <text evidence="1">The sequence shown here is derived from an EMBL/GenBank/DDBJ whole genome shotgun (WGS) entry which is preliminary data.</text>
</comment>
<name>A0A9D1F131_9BACT</name>
<reference evidence="1" key="2">
    <citation type="journal article" date="2021" name="PeerJ">
        <title>Extensive microbial diversity within the chicken gut microbiome revealed by metagenomics and culture.</title>
        <authorList>
            <person name="Gilroy R."/>
            <person name="Ravi A."/>
            <person name="Getino M."/>
            <person name="Pursley I."/>
            <person name="Horton D.L."/>
            <person name="Alikhan N.F."/>
            <person name="Baker D."/>
            <person name="Gharbi K."/>
            <person name="Hall N."/>
            <person name="Watson M."/>
            <person name="Adriaenssens E.M."/>
            <person name="Foster-Nyarko E."/>
            <person name="Jarju S."/>
            <person name="Secka A."/>
            <person name="Antonio M."/>
            <person name="Oren A."/>
            <person name="Chaudhuri R.R."/>
            <person name="La Ragione R."/>
            <person name="Hildebrand F."/>
            <person name="Pallen M.J."/>
        </authorList>
    </citation>
    <scope>NUCLEOTIDE SEQUENCE</scope>
    <source>
        <strain evidence="1">6276</strain>
    </source>
</reference>
<sequence>MANTVRAENGAEVYKNKIYQLADEYIQTELLINPDEIKIPENKKIIADNFDDMIYYISDNIIKPSNDDIELLDNIFDIYKRLCVKYGTLPTLDTFSDLVGINRATFTDWMNGEYRASSAHGKTVKKWKDICGGKLMNWLHQHPGSDGNKIFTAKAAYGYNEGVQQIEIKGDSAPALSQDEIHQIAEQATKTSASELIQALPDD</sequence>
<dbReference type="Proteomes" id="UP000823928">
    <property type="component" value="Unassembled WGS sequence"/>
</dbReference>
<organism evidence="1 2">
    <name type="scientific">Candidatus Scatousia excrementigallinarum</name>
    <dbReference type="NCBI Taxonomy" id="2840935"/>
    <lineage>
        <taxon>Bacteria</taxon>
        <taxon>Candidatus Scatousia</taxon>
    </lineage>
</organism>